<sequence>MKRPTFAQVTKQENVQQLIVKHQQTQNLEFTLIATPANNESISDVFQAISRTIKKIREDGGSIKINKIFNTRNAVVIKSPSRVELNALQEELGKSDELKAISKIYIPGKRDPTVVVKNVSKITDTTTFVKTICNMNPELRGMEDEIRMLFVMKSNTATQNIVLRLSPKAYQTIKKNNNTLYTDLERCHIQDKILEVRRLENDIKKVEKETDIDMVVDRLTDIILEAAYQSLEVKSSNFTFDTGIKWWNKELEQNKKYFHYVRNLYFHHKAISVNEYKSVRNKYKNSIRKAKRNSWRDFIEENGSNNPFGNAYRTLKKLSSSNQQKGLPIIEQAPVDSKESLIKDLIDELIPDDTTISDTAHHISIRNYTPNFTNSNSCNIHKKEIEEIIDKINVPNSELICYADDISIICWNKDLTSLKTVIEEAINTIELWCIKNKSKSIIKRCWSAIKRCWSAIILMRLSMVEFEDPAGCAIL</sequence>
<protein>
    <recommendedName>
        <fullName evidence="3">Reverse transcriptase domain-containing protein</fullName>
    </recommendedName>
</protein>
<organism evidence="1 2">
    <name type="scientific">Cordylochernes scorpioides</name>
    <dbReference type="NCBI Taxonomy" id="51811"/>
    <lineage>
        <taxon>Eukaryota</taxon>
        <taxon>Metazoa</taxon>
        <taxon>Ecdysozoa</taxon>
        <taxon>Arthropoda</taxon>
        <taxon>Chelicerata</taxon>
        <taxon>Arachnida</taxon>
        <taxon>Pseudoscorpiones</taxon>
        <taxon>Cheliferoidea</taxon>
        <taxon>Chernetidae</taxon>
        <taxon>Cordylochernes</taxon>
    </lineage>
</organism>
<proteinExistence type="predicted"/>
<gene>
    <name evidence="1" type="ORF">LAZ67_11002259</name>
</gene>
<dbReference type="Proteomes" id="UP001235939">
    <property type="component" value="Chromosome 11"/>
</dbReference>
<keyword evidence="2" id="KW-1185">Reference proteome</keyword>
<evidence type="ECO:0000313" key="2">
    <source>
        <dbReference type="Proteomes" id="UP001235939"/>
    </source>
</evidence>
<reference evidence="1 2" key="1">
    <citation type="submission" date="2022-01" db="EMBL/GenBank/DDBJ databases">
        <title>A chromosomal length assembly of Cordylochernes scorpioides.</title>
        <authorList>
            <person name="Zeh D."/>
            <person name="Zeh J."/>
        </authorList>
    </citation>
    <scope>NUCLEOTIDE SEQUENCE [LARGE SCALE GENOMIC DNA]</scope>
    <source>
        <strain evidence="1">IN4F17</strain>
        <tissue evidence="1">Whole Body</tissue>
    </source>
</reference>
<dbReference type="EMBL" id="CP092873">
    <property type="protein sequence ID" value="UYV74154.1"/>
    <property type="molecule type" value="Genomic_DNA"/>
</dbReference>
<name>A0ABY6KZU6_9ARAC</name>
<evidence type="ECO:0000313" key="1">
    <source>
        <dbReference type="EMBL" id="UYV74154.1"/>
    </source>
</evidence>
<accession>A0ABY6KZU6</accession>
<evidence type="ECO:0008006" key="3">
    <source>
        <dbReference type="Google" id="ProtNLM"/>
    </source>
</evidence>